<feature type="region of interest" description="Disordered" evidence="1">
    <location>
        <begin position="67"/>
        <end position="102"/>
    </location>
</feature>
<dbReference type="InterPro" id="IPR047792">
    <property type="entry name" value="Hvo_1808-like"/>
</dbReference>
<protein>
    <submittedName>
        <fullName evidence="2">Hvo_1808 family surface protein</fullName>
    </submittedName>
</protein>
<dbReference type="EMBL" id="JBHSHT010000001">
    <property type="protein sequence ID" value="MFC4824699.1"/>
    <property type="molecule type" value="Genomic_DNA"/>
</dbReference>
<proteinExistence type="predicted"/>
<sequence length="568" mass="61735">MLTHGNGTTATLLVLLLLASGVAGATVGSSTAKKTSNAATANAPTANSATATAATANAATVNRATEGGATSAQDDGGTQNATVASCAATPPENGSDPASDVKGWENGYWYDESIDVRQDDGVQRGERETIVSRTMARVEAVRCIEFNQSVPVELLSREEYRQQQAGRNVSDGLRAFDNGKFEALFLVNESADSIAVQNRNRGSGVLGFYSPRRDRIVVIAENAETLRMDELTLAHELMHAWQDQQYNLSGEPFAAKFRDQVNARNGIVEGDARYTEQLYAELCGEAWNCLEPPSRRSAGPLANIGVYLLKYQPYSDGPAFVRMVFEVGGWDAVNALYADLPASTEQIIHPQKYNIDEPTNVSLSDEADESWSRVRPPDRPGYGQLGEAALMAMFIYPYYHSQGQSNVVPPAQWFNRNETGNVSDFDPLNYESQFSTGWDGDRLHVYRNESGAGAYVWRLAWDSPQDATQFVEGYSEVLRYWGGEEVAPNVWRIDRGGFADAFYVDVNETTVTIVNAPTVSQLNEVRSSVGPLAGDQPTDDAEATATVETETNETATNGTATNETTTEA</sequence>
<dbReference type="Proteomes" id="UP001595945">
    <property type="component" value="Unassembled WGS sequence"/>
</dbReference>
<accession>A0ABD5Q2D9</accession>
<feature type="region of interest" description="Disordered" evidence="1">
    <location>
        <begin position="29"/>
        <end position="48"/>
    </location>
</feature>
<dbReference type="NCBIfam" id="NF038145">
    <property type="entry name" value="Hvo_1808_fam"/>
    <property type="match status" value="1"/>
</dbReference>
<evidence type="ECO:0000313" key="3">
    <source>
        <dbReference type="Proteomes" id="UP001595945"/>
    </source>
</evidence>
<reference evidence="2 3" key="1">
    <citation type="journal article" date="2019" name="Int. J. Syst. Evol. Microbiol.">
        <title>The Global Catalogue of Microorganisms (GCM) 10K type strain sequencing project: providing services to taxonomists for standard genome sequencing and annotation.</title>
        <authorList>
            <consortium name="The Broad Institute Genomics Platform"/>
            <consortium name="The Broad Institute Genome Sequencing Center for Infectious Disease"/>
            <person name="Wu L."/>
            <person name="Ma J."/>
        </authorList>
    </citation>
    <scope>NUCLEOTIDE SEQUENCE [LARGE SCALE GENOMIC DNA]</scope>
    <source>
        <strain evidence="2 3">XZYJ18</strain>
    </source>
</reference>
<evidence type="ECO:0000313" key="2">
    <source>
        <dbReference type="EMBL" id="MFC4824699.1"/>
    </source>
</evidence>
<dbReference type="GeneID" id="73044607"/>
<evidence type="ECO:0000256" key="1">
    <source>
        <dbReference type="SAM" id="MobiDB-lite"/>
    </source>
</evidence>
<gene>
    <name evidence="2" type="ORF">ACFO9K_10535</name>
</gene>
<keyword evidence="3" id="KW-1185">Reference proteome</keyword>
<feature type="region of interest" description="Disordered" evidence="1">
    <location>
        <begin position="528"/>
        <end position="568"/>
    </location>
</feature>
<name>A0ABD5Q2D9_9EURY</name>
<feature type="compositionally biased region" description="Polar residues" evidence="1">
    <location>
        <begin position="68"/>
        <end position="83"/>
    </location>
</feature>
<organism evidence="2 3">
    <name type="scientific">Halorussus aquaticus</name>
    <dbReference type="NCBI Taxonomy" id="2953748"/>
    <lineage>
        <taxon>Archaea</taxon>
        <taxon>Methanobacteriati</taxon>
        <taxon>Methanobacteriota</taxon>
        <taxon>Stenosarchaea group</taxon>
        <taxon>Halobacteria</taxon>
        <taxon>Halobacteriales</taxon>
        <taxon>Haladaptataceae</taxon>
        <taxon>Halorussus</taxon>
    </lineage>
</organism>
<feature type="compositionally biased region" description="Low complexity" evidence="1">
    <location>
        <begin position="543"/>
        <end position="568"/>
    </location>
</feature>
<dbReference type="RefSeq" id="WP_254269576.1">
    <property type="nucleotide sequence ID" value="NZ_CP100400.1"/>
</dbReference>
<comment type="caution">
    <text evidence="2">The sequence shown here is derived from an EMBL/GenBank/DDBJ whole genome shotgun (WGS) entry which is preliminary data.</text>
</comment>
<dbReference type="AlphaFoldDB" id="A0ABD5Q2D9"/>